<protein>
    <recommendedName>
        <fullName evidence="3">Transposase domain-containing protein</fullName>
    </recommendedName>
</protein>
<comment type="caution">
    <text evidence="1">The sequence shown here is derived from an EMBL/GenBank/DDBJ whole genome shotgun (WGS) entry which is preliminary data.</text>
</comment>
<dbReference type="PANTHER" id="PTHR33053:SF24">
    <property type="entry name" value="TRANSPOSASE DOMAIN-CONTAINING PROTEIN"/>
    <property type="match status" value="1"/>
</dbReference>
<gene>
    <name evidence="1" type="ORF">ABG768_018912</name>
</gene>
<dbReference type="Proteomes" id="UP001479290">
    <property type="component" value="Unassembled WGS sequence"/>
</dbReference>
<evidence type="ECO:0000313" key="2">
    <source>
        <dbReference type="Proteomes" id="UP001479290"/>
    </source>
</evidence>
<keyword evidence="2" id="KW-1185">Reference proteome</keyword>
<sequence>MASLSLATDLASWASHFQVKNNAVDNLLKILQKHDHTHLSSSARSLLKTRQIPTLQKCGMEYLHYPLRQQLLNNLEKYPAEEILDHDTINLSFRIDGLPFFKSSVKVMWPVLCAIHLKPIIVFPATLTCRNKKPTNLTFLDDVIADLKDLMSSGLQYRERNFTINVLCIVCDALAKAFIIQGTKLCSGYYGCDKCDQKGQWFSKVTYPATENMTLRTDA</sequence>
<organism evidence="1 2">
    <name type="scientific">Culter alburnus</name>
    <name type="common">Topmouth culter</name>
    <dbReference type="NCBI Taxonomy" id="194366"/>
    <lineage>
        <taxon>Eukaryota</taxon>
        <taxon>Metazoa</taxon>
        <taxon>Chordata</taxon>
        <taxon>Craniata</taxon>
        <taxon>Vertebrata</taxon>
        <taxon>Euteleostomi</taxon>
        <taxon>Actinopterygii</taxon>
        <taxon>Neopterygii</taxon>
        <taxon>Teleostei</taxon>
        <taxon>Ostariophysi</taxon>
        <taxon>Cypriniformes</taxon>
        <taxon>Xenocyprididae</taxon>
        <taxon>Xenocypridinae</taxon>
        <taxon>Culter</taxon>
    </lineage>
</organism>
<dbReference type="EMBL" id="JAWDJR010000003">
    <property type="protein sequence ID" value="KAK9977091.1"/>
    <property type="molecule type" value="Genomic_DNA"/>
</dbReference>
<name>A0AAW2ATL6_CULAL</name>
<dbReference type="AlphaFoldDB" id="A0AAW2ATL6"/>
<accession>A0AAW2ATL6</accession>
<proteinExistence type="predicted"/>
<evidence type="ECO:0008006" key="3">
    <source>
        <dbReference type="Google" id="ProtNLM"/>
    </source>
</evidence>
<evidence type="ECO:0000313" key="1">
    <source>
        <dbReference type="EMBL" id="KAK9977091.1"/>
    </source>
</evidence>
<dbReference type="PANTHER" id="PTHR33053">
    <property type="entry name" value="PROTEIN, PUTATIVE-RELATED"/>
    <property type="match status" value="1"/>
</dbReference>
<reference evidence="1 2" key="1">
    <citation type="submission" date="2024-05" db="EMBL/GenBank/DDBJ databases">
        <title>A high-quality chromosomal-level genome assembly of Topmouth culter (Culter alburnus).</title>
        <authorList>
            <person name="Zhao H."/>
        </authorList>
    </citation>
    <scope>NUCLEOTIDE SEQUENCE [LARGE SCALE GENOMIC DNA]</scope>
    <source>
        <strain evidence="1">CATC2023</strain>
        <tissue evidence="1">Muscle</tissue>
    </source>
</reference>